<dbReference type="AlphaFoldDB" id="A0A8J3EQJ4"/>
<reference evidence="1" key="1">
    <citation type="journal article" date="2014" name="Int. J. Syst. Evol. Microbiol.">
        <title>Complete genome sequence of Corynebacterium casei LMG S-19264T (=DSM 44701T), isolated from a smear-ripened cheese.</title>
        <authorList>
            <consortium name="US DOE Joint Genome Institute (JGI-PGF)"/>
            <person name="Walter F."/>
            <person name="Albersmeier A."/>
            <person name="Kalinowski J."/>
            <person name="Ruckert C."/>
        </authorList>
    </citation>
    <scope>NUCLEOTIDE SEQUENCE</scope>
    <source>
        <strain evidence="1">CGMCC 1.14984</strain>
    </source>
</reference>
<gene>
    <name evidence="2" type="ORF">FF098_003905</name>
    <name evidence="1" type="ORF">GCM10011355_07840</name>
</gene>
<evidence type="ECO:0000313" key="3">
    <source>
        <dbReference type="Proteomes" id="UP000621856"/>
    </source>
</evidence>
<evidence type="ECO:0000313" key="4">
    <source>
        <dbReference type="Proteomes" id="UP000818603"/>
    </source>
</evidence>
<reference evidence="1" key="3">
    <citation type="submission" date="2020-09" db="EMBL/GenBank/DDBJ databases">
        <authorList>
            <person name="Sun Q."/>
            <person name="Zhou Y."/>
        </authorList>
    </citation>
    <scope>NUCLEOTIDE SEQUENCE</scope>
    <source>
        <strain evidence="1">CGMCC 1.14984</strain>
    </source>
</reference>
<dbReference type="EMBL" id="BMGZ01000001">
    <property type="protein sequence ID" value="GGH94205.1"/>
    <property type="molecule type" value="Genomic_DNA"/>
</dbReference>
<sequence length="241" mass="26259">MIAAALILVLGMSQTADVGEIIDGRCFHYKDKAYCLAGVAAPTLLDLTPDESSIADDAAAALQSAIALGNLFIEPIGEPDRWGRQPVLAFAPNASEPLQVALIEQGHLSILPDQLPAAFNDRFRAAQLTAQVTDRGLWASDSLRVLYADSAGDGEGQLRFVRGRVRYAYEGRNWTYLNFGRDYKTDFTIIIKPRLARQMSEAGQPPSSFEGKRIEVYGLIHQENGPAVELTSGANIRIIPD</sequence>
<keyword evidence="4" id="KW-1185">Reference proteome</keyword>
<reference evidence="2 4" key="2">
    <citation type="submission" date="2020-02" db="EMBL/GenBank/DDBJ databases">
        <title>Genome sequence of Parvularcula flava strain NH6-79.</title>
        <authorList>
            <person name="Abdul Karim M.H."/>
            <person name="Lam M.Q."/>
            <person name="Chen S.J."/>
            <person name="Yahya A."/>
            <person name="Shahir S."/>
            <person name="Shamsir M.S."/>
            <person name="Chong C.S."/>
        </authorList>
    </citation>
    <scope>NUCLEOTIDE SEQUENCE [LARGE SCALE GENOMIC DNA]</scope>
    <source>
        <strain evidence="2 4">NH6-79</strain>
    </source>
</reference>
<comment type="caution">
    <text evidence="1">The sequence shown here is derived from an EMBL/GenBank/DDBJ whole genome shotgun (WGS) entry which is preliminary data.</text>
</comment>
<evidence type="ECO:0008006" key="5">
    <source>
        <dbReference type="Google" id="ProtNLM"/>
    </source>
</evidence>
<dbReference type="RefSeq" id="WP_155137660.1">
    <property type="nucleotide sequence ID" value="NZ_BMGZ01000001.1"/>
</dbReference>
<name>A0A8J3EQJ4_9PROT</name>
<organism evidence="1 3">
    <name type="scientific">Aquisalinus luteolus</name>
    <dbReference type="NCBI Taxonomy" id="1566827"/>
    <lineage>
        <taxon>Bacteria</taxon>
        <taxon>Pseudomonadati</taxon>
        <taxon>Pseudomonadota</taxon>
        <taxon>Alphaproteobacteria</taxon>
        <taxon>Parvularculales</taxon>
        <taxon>Parvularculaceae</taxon>
        <taxon>Aquisalinus</taxon>
    </lineage>
</organism>
<dbReference type="InterPro" id="IPR035437">
    <property type="entry name" value="SNase_OB-fold_sf"/>
</dbReference>
<evidence type="ECO:0000313" key="1">
    <source>
        <dbReference type="EMBL" id="GGH94205.1"/>
    </source>
</evidence>
<dbReference type="SUPFAM" id="SSF50199">
    <property type="entry name" value="Staphylococcal nuclease"/>
    <property type="match status" value="1"/>
</dbReference>
<evidence type="ECO:0000313" key="2">
    <source>
        <dbReference type="EMBL" id="NHK27047.1"/>
    </source>
</evidence>
<dbReference type="Gene3D" id="2.40.50.90">
    <property type="match status" value="1"/>
</dbReference>
<protein>
    <recommendedName>
        <fullName evidence="5">TNase-like domain-containing protein</fullName>
    </recommendedName>
</protein>
<dbReference type="Proteomes" id="UP000621856">
    <property type="component" value="Unassembled WGS sequence"/>
</dbReference>
<dbReference type="EMBL" id="VCJR02000001">
    <property type="protein sequence ID" value="NHK27047.1"/>
    <property type="molecule type" value="Genomic_DNA"/>
</dbReference>
<dbReference type="Proteomes" id="UP000818603">
    <property type="component" value="Unassembled WGS sequence"/>
</dbReference>
<proteinExistence type="predicted"/>
<accession>A0A8J3EQJ4</accession>